<dbReference type="PANTHER" id="PTHR43630">
    <property type="entry name" value="POLY-BETA-1,6-N-ACETYL-D-GLUCOSAMINE SYNTHASE"/>
    <property type="match status" value="1"/>
</dbReference>
<dbReference type="PANTHER" id="PTHR43630:SF2">
    <property type="entry name" value="GLYCOSYLTRANSFERASE"/>
    <property type="match status" value="1"/>
</dbReference>
<reference evidence="2 3" key="1">
    <citation type="journal article" date="2016" name="Nat. Commun.">
        <title>Thousands of microbial genomes shed light on interconnected biogeochemical processes in an aquifer system.</title>
        <authorList>
            <person name="Anantharaman K."/>
            <person name="Brown C.T."/>
            <person name="Hug L.A."/>
            <person name="Sharon I."/>
            <person name="Castelle C.J."/>
            <person name="Probst A.J."/>
            <person name="Thomas B.C."/>
            <person name="Singh A."/>
            <person name="Wilkins M.J."/>
            <person name="Karaoz U."/>
            <person name="Brodie E.L."/>
            <person name="Williams K.H."/>
            <person name="Hubbard S.S."/>
            <person name="Banfield J.F."/>
        </authorList>
    </citation>
    <scope>NUCLEOTIDE SEQUENCE [LARGE SCALE GENOMIC DNA]</scope>
</reference>
<dbReference type="Pfam" id="PF00535">
    <property type="entry name" value="Glycos_transf_2"/>
    <property type="match status" value="1"/>
</dbReference>
<evidence type="ECO:0000313" key="2">
    <source>
        <dbReference type="EMBL" id="OGD95808.1"/>
    </source>
</evidence>
<sequence length="174" mass="20420">MSISALILAKNEEEMIEDCLKQLDFLDEIIVLDTGSKDRTIDIAKKYTKSVIKSSVSDFDKNRTALARMAKSDWLLYLDADERLTQELITEIRQVINKSDYSAFNFPRKNIILGKWLRHGGWWPDYVPRLFKKSKLIEWRGRVHESPRIEGDFGYLKNPMTHYTARDLGKMFEK</sequence>
<accession>A0A1F5GVC6</accession>
<dbReference type="AlphaFoldDB" id="A0A1F5GVC6"/>
<dbReference type="SUPFAM" id="SSF53448">
    <property type="entry name" value="Nucleotide-diphospho-sugar transferases"/>
    <property type="match status" value="1"/>
</dbReference>
<dbReference type="Gene3D" id="3.90.550.10">
    <property type="entry name" value="Spore Coat Polysaccharide Biosynthesis Protein SpsA, Chain A"/>
    <property type="match status" value="1"/>
</dbReference>
<protein>
    <recommendedName>
        <fullName evidence="1">Glycosyltransferase 2-like domain-containing protein</fullName>
    </recommendedName>
</protein>
<dbReference type="InterPro" id="IPR029044">
    <property type="entry name" value="Nucleotide-diphossugar_trans"/>
</dbReference>
<comment type="caution">
    <text evidence="2">The sequence shown here is derived from an EMBL/GenBank/DDBJ whole genome shotgun (WGS) entry which is preliminary data.</text>
</comment>
<feature type="non-terminal residue" evidence="2">
    <location>
        <position position="174"/>
    </location>
</feature>
<dbReference type="CDD" id="cd02511">
    <property type="entry name" value="Beta4Glucosyltransferase"/>
    <property type="match status" value="1"/>
</dbReference>
<dbReference type="InterPro" id="IPR001173">
    <property type="entry name" value="Glyco_trans_2-like"/>
</dbReference>
<name>A0A1F5GVC6_9BACT</name>
<feature type="domain" description="Glycosyltransferase 2-like" evidence="1">
    <location>
        <begin position="4"/>
        <end position="131"/>
    </location>
</feature>
<proteinExistence type="predicted"/>
<gene>
    <name evidence="2" type="ORF">A3A48_00690</name>
</gene>
<dbReference type="EMBL" id="MFBN01000008">
    <property type="protein sequence ID" value="OGD95808.1"/>
    <property type="molecule type" value="Genomic_DNA"/>
</dbReference>
<organism evidence="2 3">
    <name type="scientific">Candidatus Curtissbacteria bacterium RIFCSPLOWO2_01_FULL_37_9</name>
    <dbReference type="NCBI Taxonomy" id="1797724"/>
    <lineage>
        <taxon>Bacteria</taxon>
        <taxon>Candidatus Curtissiibacteriota</taxon>
    </lineage>
</organism>
<evidence type="ECO:0000259" key="1">
    <source>
        <dbReference type="Pfam" id="PF00535"/>
    </source>
</evidence>
<dbReference type="STRING" id="1797724.A3A48_00690"/>
<evidence type="ECO:0000313" key="3">
    <source>
        <dbReference type="Proteomes" id="UP000178336"/>
    </source>
</evidence>
<dbReference type="Proteomes" id="UP000178336">
    <property type="component" value="Unassembled WGS sequence"/>
</dbReference>